<gene>
    <name evidence="2" type="ORF">KV112_06340</name>
</gene>
<dbReference type="EMBL" id="JAYJJT010000005">
    <property type="protein sequence ID" value="MEB3049363.1"/>
    <property type="molecule type" value="Genomic_DNA"/>
</dbReference>
<evidence type="ECO:0000256" key="1">
    <source>
        <dbReference type="SAM" id="MobiDB-lite"/>
    </source>
</evidence>
<evidence type="ECO:0000313" key="3">
    <source>
        <dbReference type="Proteomes" id="UP001299046"/>
    </source>
</evidence>
<sequence>MQPQWLRTGYTYFPYAAQESGQWWVLRFNVGFPEHDMYTLFVDGHPVVDVTGSLTSPIPLVAGIGSLEPSKADEPLLDPDTAAAVVGVVAQYADYGSEHNDPCMFCAGDRDGMERPSPSDDDGTHTPHGA</sequence>
<proteinExistence type="predicted"/>
<feature type="compositionally biased region" description="Basic and acidic residues" evidence="1">
    <location>
        <begin position="108"/>
        <end position="130"/>
    </location>
</feature>
<organism evidence="2 3">
    <name type="scientific">[Mycobacterium] zoologicum</name>
    <dbReference type="NCBI Taxonomy" id="2872311"/>
    <lineage>
        <taxon>Bacteria</taxon>
        <taxon>Bacillati</taxon>
        <taxon>Actinomycetota</taxon>
        <taxon>Actinomycetes</taxon>
        <taxon>Mycobacteriales</taxon>
        <taxon>Mycobacteriaceae</taxon>
        <taxon>Mycolicibacter</taxon>
    </lineage>
</organism>
<name>A0ABU5YH44_9MYCO</name>
<protein>
    <submittedName>
        <fullName evidence="2">Uncharacterized protein</fullName>
    </submittedName>
</protein>
<keyword evidence="3" id="KW-1185">Reference proteome</keyword>
<feature type="region of interest" description="Disordered" evidence="1">
    <location>
        <begin position="107"/>
        <end position="130"/>
    </location>
</feature>
<comment type="caution">
    <text evidence="2">The sequence shown here is derived from an EMBL/GenBank/DDBJ whole genome shotgun (WGS) entry which is preliminary data.</text>
</comment>
<dbReference type="Proteomes" id="UP001299046">
    <property type="component" value="Unassembled WGS sequence"/>
</dbReference>
<accession>A0ABU5YH44</accession>
<dbReference type="RefSeq" id="WP_224864381.1">
    <property type="nucleotide sequence ID" value="NZ_JAYJJS010000006.1"/>
</dbReference>
<reference evidence="2 3" key="1">
    <citation type="submission" date="2023-12" db="EMBL/GenBank/DDBJ databases">
        <title>Description of new species of Mycobacterium terrae complex isolated from sewage at the Sao Paulo Zoological Park Foundation in Brazil.</title>
        <authorList>
            <person name="Romagnoli C.L."/>
            <person name="Conceicao E.C."/>
            <person name="Machado E."/>
            <person name="Barreto L.B.P.F."/>
            <person name="Sharma A."/>
            <person name="Silva N.M."/>
            <person name="Marques L.E."/>
            <person name="Juliana M.A."/>
            <person name="Lourenco M.C.S."/>
            <person name="Digiampietri L.A."/>
            <person name="Suffys P.N."/>
            <person name="Viana-Niero C."/>
        </authorList>
    </citation>
    <scope>NUCLEOTIDE SEQUENCE [LARGE SCALE GENOMIC DNA]</scope>
    <source>
        <strain evidence="2 3">MYC123</strain>
    </source>
</reference>
<evidence type="ECO:0000313" key="2">
    <source>
        <dbReference type="EMBL" id="MEB3049363.1"/>
    </source>
</evidence>